<dbReference type="PROSITE" id="PS00108">
    <property type="entry name" value="PROTEIN_KINASE_ST"/>
    <property type="match status" value="1"/>
</dbReference>
<evidence type="ECO:0000256" key="2">
    <source>
        <dbReference type="ARBA" id="ARBA00022527"/>
    </source>
</evidence>
<organism evidence="10 11">
    <name type="scientific">Mycena sanguinolenta</name>
    <dbReference type="NCBI Taxonomy" id="230812"/>
    <lineage>
        <taxon>Eukaryota</taxon>
        <taxon>Fungi</taxon>
        <taxon>Dikarya</taxon>
        <taxon>Basidiomycota</taxon>
        <taxon>Agaricomycotina</taxon>
        <taxon>Agaricomycetes</taxon>
        <taxon>Agaricomycetidae</taxon>
        <taxon>Agaricales</taxon>
        <taxon>Marasmiineae</taxon>
        <taxon>Mycenaceae</taxon>
        <taxon>Mycena</taxon>
    </lineage>
</organism>
<evidence type="ECO:0000256" key="5">
    <source>
        <dbReference type="ARBA" id="ARBA00022777"/>
    </source>
</evidence>
<dbReference type="PROSITE" id="PS50006">
    <property type="entry name" value="FHA_DOMAIN"/>
    <property type="match status" value="1"/>
</dbReference>
<keyword evidence="6" id="KW-0067">ATP-binding</keyword>
<proteinExistence type="inferred from homology"/>
<dbReference type="FunFam" id="1.10.510.10:FF:000571">
    <property type="entry name" value="Maternal embryonic leucine zipper kinase"/>
    <property type="match status" value="1"/>
</dbReference>
<dbReference type="GO" id="GO:0004674">
    <property type="term" value="F:protein serine/threonine kinase activity"/>
    <property type="evidence" value="ECO:0007669"/>
    <property type="project" value="UniProtKB-KW"/>
</dbReference>
<dbReference type="AlphaFoldDB" id="A0A8H7DLH7"/>
<comment type="similarity">
    <text evidence="1">Belongs to the protein kinase superfamily. CAMK Ser/Thr protein kinase family. CHEK2 subfamily.</text>
</comment>
<reference evidence="10" key="1">
    <citation type="submission" date="2020-05" db="EMBL/GenBank/DDBJ databases">
        <title>Mycena genomes resolve the evolution of fungal bioluminescence.</title>
        <authorList>
            <person name="Tsai I.J."/>
        </authorList>
    </citation>
    <scope>NUCLEOTIDE SEQUENCE</scope>
    <source>
        <strain evidence="10">160909Yilan</strain>
    </source>
</reference>
<dbReference type="InterPro" id="IPR011009">
    <property type="entry name" value="Kinase-like_dom_sf"/>
</dbReference>
<dbReference type="CDD" id="cd00060">
    <property type="entry name" value="FHA"/>
    <property type="match status" value="1"/>
</dbReference>
<comment type="caution">
    <text evidence="10">The sequence shown here is derived from an EMBL/GenBank/DDBJ whole genome shotgun (WGS) entry which is preliminary data.</text>
</comment>
<evidence type="ECO:0000259" key="9">
    <source>
        <dbReference type="PROSITE" id="PS50011"/>
    </source>
</evidence>
<evidence type="ECO:0000259" key="8">
    <source>
        <dbReference type="PROSITE" id="PS50006"/>
    </source>
</evidence>
<dbReference type="GO" id="GO:0005634">
    <property type="term" value="C:nucleus"/>
    <property type="evidence" value="ECO:0007669"/>
    <property type="project" value="TreeGrafter"/>
</dbReference>
<gene>
    <name evidence="10" type="ORF">MSAN_00212900</name>
</gene>
<dbReference type="SMART" id="SM00240">
    <property type="entry name" value="FHA"/>
    <property type="match status" value="1"/>
</dbReference>
<evidence type="ECO:0000313" key="11">
    <source>
        <dbReference type="Proteomes" id="UP000623467"/>
    </source>
</evidence>
<dbReference type="PROSITE" id="PS50011">
    <property type="entry name" value="PROTEIN_KINASE_DOM"/>
    <property type="match status" value="1"/>
</dbReference>
<dbReference type="Pfam" id="PF00498">
    <property type="entry name" value="FHA"/>
    <property type="match status" value="1"/>
</dbReference>
<keyword evidence="5 10" id="KW-0418">Kinase</keyword>
<dbReference type="Proteomes" id="UP000623467">
    <property type="component" value="Unassembled WGS sequence"/>
</dbReference>
<protein>
    <submittedName>
        <fullName evidence="10">Pkinase-domain-containing protein</fullName>
    </submittedName>
</protein>
<dbReference type="Pfam" id="PF00069">
    <property type="entry name" value="Pkinase"/>
    <property type="match status" value="1"/>
</dbReference>
<dbReference type="GO" id="GO:0005524">
    <property type="term" value="F:ATP binding"/>
    <property type="evidence" value="ECO:0007669"/>
    <property type="project" value="UniProtKB-KW"/>
</dbReference>
<feature type="domain" description="Protein kinase" evidence="9">
    <location>
        <begin position="139"/>
        <end position="409"/>
    </location>
</feature>
<evidence type="ECO:0000256" key="7">
    <source>
        <dbReference type="SAM" id="MobiDB-lite"/>
    </source>
</evidence>
<dbReference type="PANTHER" id="PTHR24345:SF91">
    <property type="entry name" value="SERINE_THREONINE-PROTEIN KINASE PLK4"/>
    <property type="match status" value="1"/>
</dbReference>
<feature type="domain" description="FHA" evidence="8">
    <location>
        <begin position="36"/>
        <end position="89"/>
    </location>
</feature>
<keyword evidence="2" id="KW-0723">Serine/threonine-protein kinase</keyword>
<name>A0A8H7DLH7_9AGAR</name>
<dbReference type="OrthoDB" id="10252171at2759"/>
<dbReference type="InterPro" id="IPR008271">
    <property type="entry name" value="Ser/Thr_kinase_AS"/>
</dbReference>
<dbReference type="PANTHER" id="PTHR24345">
    <property type="entry name" value="SERINE/THREONINE-PROTEIN KINASE PLK"/>
    <property type="match status" value="1"/>
</dbReference>
<dbReference type="Gene3D" id="2.60.200.20">
    <property type="match status" value="1"/>
</dbReference>
<dbReference type="EMBL" id="JACAZH010000001">
    <property type="protein sequence ID" value="KAF7377892.1"/>
    <property type="molecule type" value="Genomic_DNA"/>
</dbReference>
<evidence type="ECO:0000313" key="10">
    <source>
        <dbReference type="EMBL" id="KAF7377892.1"/>
    </source>
</evidence>
<accession>A0A8H7DLH7</accession>
<dbReference type="SUPFAM" id="SSF56112">
    <property type="entry name" value="Protein kinase-like (PK-like)"/>
    <property type="match status" value="1"/>
</dbReference>
<dbReference type="SMART" id="SM00220">
    <property type="entry name" value="S_TKc"/>
    <property type="match status" value="1"/>
</dbReference>
<evidence type="ECO:0000256" key="3">
    <source>
        <dbReference type="ARBA" id="ARBA00022679"/>
    </source>
</evidence>
<dbReference type="SUPFAM" id="SSF49879">
    <property type="entry name" value="SMAD/FHA domain"/>
    <property type="match status" value="1"/>
</dbReference>
<evidence type="ECO:0000256" key="4">
    <source>
        <dbReference type="ARBA" id="ARBA00022741"/>
    </source>
</evidence>
<keyword evidence="4" id="KW-0547">Nucleotide-binding</keyword>
<keyword evidence="11" id="KW-1185">Reference proteome</keyword>
<dbReference type="Gene3D" id="1.10.510.10">
    <property type="entry name" value="Transferase(Phosphotransferase) domain 1"/>
    <property type="match status" value="1"/>
</dbReference>
<dbReference type="InterPro" id="IPR008984">
    <property type="entry name" value="SMAD_FHA_dom_sf"/>
</dbReference>
<keyword evidence="3" id="KW-0808">Transferase</keyword>
<dbReference type="InterPro" id="IPR000253">
    <property type="entry name" value="FHA_dom"/>
</dbReference>
<sequence>MDDPFDEETLRQTEEATQIPTIRPEPSESNKDFWLVAVGRHWRNDVVFPGFKISNHHAIIRWNGLENAAATITIEDMSSNGTFINGEKIKGQQRTLKDGDEVAFAVATRSTEQNGLYDYRFIFRDLVSNLERRPCDKSYEIHNEIGRSSFVTVYKALHRVSGDWVAVKVIHVPQRQDDPSGTAMASHGAPTRSTHEINVMSSLRHPNICELREIFYNTNGSIDLVLELVEGGNLLDLVVSNNGLTEDFAKYITYQMCQALAYIHEKGIAHGDLKPENVLLTKDVPPIVKIADVGLTKIVDEQNRLRIMCGTPSCLAPEVVAQQNISGYDSLLDSWSVGVILFSMCTNTTPFIEPALEYLKARIADRQIEWSTLEALGLSPEAVGFIRRLLEYNPRDRMKLSDALNHPWLQGYVFAYPIKYPEVSGTGSSRASFGDDVSMRTEQPSFTEEAEALIQGFEHMKFTGSTSGGIFR</sequence>
<dbReference type="InterPro" id="IPR000719">
    <property type="entry name" value="Prot_kinase_dom"/>
</dbReference>
<feature type="region of interest" description="Disordered" evidence="7">
    <location>
        <begin position="1"/>
        <end position="25"/>
    </location>
</feature>
<evidence type="ECO:0000256" key="6">
    <source>
        <dbReference type="ARBA" id="ARBA00022840"/>
    </source>
</evidence>
<evidence type="ECO:0000256" key="1">
    <source>
        <dbReference type="ARBA" id="ARBA00005575"/>
    </source>
</evidence>